<organism evidence="3 4">
    <name type="scientific">Ancylostoma duodenale</name>
    <dbReference type="NCBI Taxonomy" id="51022"/>
    <lineage>
        <taxon>Eukaryota</taxon>
        <taxon>Metazoa</taxon>
        <taxon>Ecdysozoa</taxon>
        <taxon>Nematoda</taxon>
        <taxon>Chromadorea</taxon>
        <taxon>Rhabditida</taxon>
        <taxon>Rhabditina</taxon>
        <taxon>Rhabditomorpha</taxon>
        <taxon>Strongyloidea</taxon>
        <taxon>Ancylostomatidae</taxon>
        <taxon>Ancylostomatinae</taxon>
        <taxon>Ancylostoma</taxon>
    </lineage>
</organism>
<dbReference type="Pfam" id="PF16491">
    <property type="entry name" value="Peptidase_M48_N"/>
    <property type="match status" value="1"/>
</dbReference>
<keyword evidence="1" id="KW-0472">Membrane</keyword>
<evidence type="ECO:0000313" key="3">
    <source>
        <dbReference type="EMBL" id="KIH45366.1"/>
    </source>
</evidence>
<sequence>MICLIVLFAFTEWITINGGSKFFIYIWLVISALAFVFIHIFPEYIAPWFDKFVPLPDGDLKVIRSCNDEVVLLLRLRWRNKQHL</sequence>
<evidence type="ECO:0000256" key="1">
    <source>
        <dbReference type="SAM" id="Phobius"/>
    </source>
</evidence>
<protein>
    <recommendedName>
        <fullName evidence="2">CAAX prenyl protease 1 N-terminal domain-containing protein</fullName>
    </recommendedName>
</protein>
<dbReference type="MEROPS" id="M48.003"/>
<dbReference type="InterPro" id="IPR032456">
    <property type="entry name" value="Peptidase_M48_N"/>
</dbReference>
<accession>A0A0C2FKK8</accession>
<proteinExistence type="predicted"/>
<feature type="transmembrane region" description="Helical" evidence="1">
    <location>
        <begin position="22"/>
        <end position="41"/>
    </location>
</feature>
<name>A0A0C2FKK8_9BILA</name>
<evidence type="ECO:0000313" key="4">
    <source>
        <dbReference type="Proteomes" id="UP000054047"/>
    </source>
</evidence>
<dbReference type="Proteomes" id="UP000054047">
    <property type="component" value="Unassembled WGS sequence"/>
</dbReference>
<dbReference type="PANTHER" id="PTHR10120">
    <property type="entry name" value="CAAX PRENYL PROTEASE 1"/>
    <property type="match status" value="1"/>
</dbReference>
<dbReference type="OrthoDB" id="360839at2759"/>
<dbReference type="EMBL" id="KN772795">
    <property type="protein sequence ID" value="KIH45366.1"/>
    <property type="molecule type" value="Genomic_DNA"/>
</dbReference>
<dbReference type="AlphaFoldDB" id="A0A0C2FKK8"/>
<evidence type="ECO:0000259" key="2">
    <source>
        <dbReference type="Pfam" id="PF16491"/>
    </source>
</evidence>
<keyword evidence="4" id="KW-1185">Reference proteome</keyword>
<keyword evidence="1" id="KW-1133">Transmembrane helix</keyword>
<keyword evidence="1" id="KW-0812">Transmembrane</keyword>
<reference evidence="3 4" key="1">
    <citation type="submission" date="2013-12" db="EMBL/GenBank/DDBJ databases">
        <title>Draft genome of the parsitic nematode Ancylostoma duodenale.</title>
        <authorList>
            <person name="Mitreva M."/>
        </authorList>
    </citation>
    <scope>NUCLEOTIDE SEQUENCE [LARGE SCALE GENOMIC DNA]</scope>
    <source>
        <strain evidence="3 4">Zhejiang</strain>
    </source>
</reference>
<gene>
    <name evidence="3" type="ORF">ANCDUO_24594</name>
</gene>
<feature type="domain" description="CAAX prenyl protease 1 N-terminal" evidence="2">
    <location>
        <begin position="2"/>
        <end position="51"/>
    </location>
</feature>